<evidence type="ECO:0000313" key="3">
    <source>
        <dbReference type="Proteomes" id="UP001230496"/>
    </source>
</evidence>
<dbReference type="EMBL" id="CP129971">
    <property type="protein sequence ID" value="WMN12015.1"/>
    <property type="molecule type" value="Genomic_DNA"/>
</dbReference>
<evidence type="ECO:0000313" key="2">
    <source>
        <dbReference type="EMBL" id="WMN12015.1"/>
    </source>
</evidence>
<sequence length="131" mass="14789">MKSLLLDSPLKIFLLDAIGAIITALILGIVFTTFQEYIGMPREILISLSLIAVVFCIYSFSCFFMLKRNWKPFLKAIAIANLLYCVATTVLIIALSHQLTIVGLLYFMGEIIVIGFLVYFEFLVLNRIKNS</sequence>
<keyword evidence="1" id="KW-0472">Membrane</keyword>
<feature type="transmembrane region" description="Helical" evidence="1">
    <location>
        <begin position="73"/>
        <end position="95"/>
    </location>
</feature>
<feature type="transmembrane region" description="Helical" evidence="1">
    <location>
        <begin position="12"/>
        <end position="32"/>
    </location>
</feature>
<keyword evidence="1" id="KW-1133">Transmembrane helix</keyword>
<proteinExistence type="predicted"/>
<dbReference type="AlphaFoldDB" id="A0AA51REN9"/>
<gene>
    <name evidence="2" type="ORF">QYS49_32085</name>
</gene>
<keyword evidence="1" id="KW-0812">Transmembrane</keyword>
<accession>A0AA51REN9</accession>
<dbReference type="KEGG" id="msaa:QYS49_32085"/>
<reference evidence="2 3" key="1">
    <citation type="submission" date="2023-08" db="EMBL/GenBank/DDBJ databases">
        <title>Comparative genomics and taxonomic characterization of three novel marine species of genus Marivirga.</title>
        <authorList>
            <person name="Muhammad N."/>
            <person name="Kim S.-G."/>
        </authorList>
    </citation>
    <scope>NUCLEOTIDE SEQUENCE [LARGE SCALE GENOMIC DNA]</scope>
    <source>
        <strain evidence="2 3">BDSF4-3</strain>
    </source>
</reference>
<evidence type="ECO:0000256" key="1">
    <source>
        <dbReference type="SAM" id="Phobius"/>
    </source>
</evidence>
<protein>
    <submittedName>
        <fullName evidence="2">Uncharacterized protein</fullName>
    </submittedName>
</protein>
<feature type="transmembrane region" description="Helical" evidence="1">
    <location>
        <begin position="101"/>
        <end position="125"/>
    </location>
</feature>
<dbReference type="RefSeq" id="WP_308349810.1">
    <property type="nucleotide sequence ID" value="NZ_CP129971.1"/>
</dbReference>
<dbReference type="Proteomes" id="UP001230496">
    <property type="component" value="Chromosome"/>
</dbReference>
<keyword evidence="3" id="KW-1185">Reference proteome</keyword>
<organism evidence="2 3">
    <name type="scientific">Marivirga salinarum</name>
    <dbReference type="NCBI Taxonomy" id="3059078"/>
    <lineage>
        <taxon>Bacteria</taxon>
        <taxon>Pseudomonadati</taxon>
        <taxon>Bacteroidota</taxon>
        <taxon>Cytophagia</taxon>
        <taxon>Cytophagales</taxon>
        <taxon>Marivirgaceae</taxon>
        <taxon>Marivirga</taxon>
    </lineage>
</organism>
<name>A0AA51REN9_9BACT</name>
<feature type="transmembrane region" description="Helical" evidence="1">
    <location>
        <begin position="44"/>
        <end position="66"/>
    </location>
</feature>